<evidence type="ECO:0000313" key="4">
    <source>
        <dbReference type="EMBL" id="KAF9886592.1"/>
    </source>
</evidence>
<dbReference type="InterPro" id="IPR050745">
    <property type="entry name" value="Multifunctional_regulatory"/>
</dbReference>
<organism evidence="4 5">
    <name type="scientific">Aspergillus nanangensis</name>
    <dbReference type="NCBI Taxonomy" id="2582783"/>
    <lineage>
        <taxon>Eukaryota</taxon>
        <taxon>Fungi</taxon>
        <taxon>Dikarya</taxon>
        <taxon>Ascomycota</taxon>
        <taxon>Pezizomycotina</taxon>
        <taxon>Eurotiomycetes</taxon>
        <taxon>Eurotiomycetidae</taxon>
        <taxon>Eurotiales</taxon>
        <taxon>Aspergillaceae</taxon>
        <taxon>Aspergillus</taxon>
        <taxon>Aspergillus subgen. Circumdati</taxon>
    </lineage>
</organism>
<dbReference type="InterPro" id="IPR002110">
    <property type="entry name" value="Ankyrin_rpt"/>
</dbReference>
<dbReference type="InterPro" id="IPR036770">
    <property type="entry name" value="Ankyrin_rpt-contain_sf"/>
</dbReference>
<dbReference type="PROSITE" id="PS50297">
    <property type="entry name" value="ANK_REP_REGION"/>
    <property type="match status" value="3"/>
</dbReference>
<dbReference type="PRINTS" id="PR01415">
    <property type="entry name" value="ANKYRIN"/>
</dbReference>
<name>A0AAD4CJ78_ASPNN</name>
<feature type="repeat" description="ANK" evidence="3">
    <location>
        <begin position="142"/>
        <end position="174"/>
    </location>
</feature>
<accession>A0AAD4CJ78</accession>
<dbReference type="PANTHER" id="PTHR24189">
    <property type="entry name" value="MYOTROPHIN"/>
    <property type="match status" value="1"/>
</dbReference>
<dbReference type="SUPFAM" id="SSF48403">
    <property type="entry name" value="Ankyrin repeat"/>
    <property type="match status" value="1"/>
</dbReference>
<evidence type="ECO:0000256" key="1">
    <source>
        <dbReference type="ARBA" id="ARBA00022737"/>
    </source>
</evidence>
<evidence type="ECO:0000256" key="2">
    <source>
        <dbReference type="ARBA" id="ARBA00023043"/>
    </source>
</evidence>
<evidence type="ECO:0000256" key="3">
    <source>
        <dbReference type="PROSITE-ProRule" id="PRU00023"/>
    </source>
</evidence>
<dbReference type="EMBL" id="VCAU01000074">
    <property type="protein sequence ID" value="KAF9886592.1"/>
    <property type="molecule type" value="Genomic_DNA"/>
</dbReference>
<dbReference type="Proteomes" id="UP001194746">
    <property type="component" value="Unassembled WGS sequence"/>
</dbReference>
<dbReference type="Pfam" id="PF12796">
    <property type="entry name" value="Ank_2"/>
    <property type="match status" value="1"/>
</dbReference>
<feature type="repeat" description="ANK" evidence="3">
    <location>
        <begin position="109"/>
        <end position="141"/>
    </location>
</feature>
<comment type="caution">
    <text evidence="4">The sequence shown here is derived from an EMBL/GenBank/DDBJ whole genome shotgun (WGS) entry which is preliminary data.</text>
</comment>
<keyword evidence="1" id="KW-0677">Repeat</keyword>
<feature type="repeat" description="ANK" evidence="3">
    <location>
        <begin position="76"/>
        <end position="108"/>
    </location>
</feature>
<dbReference type="Gene3D" id="1.25.40.20">
    <property type="entry name" value="Ankyrin repeat-containing domain"/>
    <property type="match status" value="3"/>
</dbReference>
<sequence length="218" mass="23405">MATGSDLRCHHLSSDSVDWAAKEGAEHLFKLLLVHGADPHSVDISGIPVLSWTAAGWPADETPLYRATREGHTDMGTQTLLNFAADQKHHDIVALLLKHGADVNGRNESGETALAVALDNGDNKMGQFLLSRSADPNLTDSKGTAPLLVAVRNNRFKHIALLLEHGADPNVRDNCGTPVIVEASHWDDAKLTKLLISHGADPKAKDENGMTMADYAAI</sequence>
<dbReference type="AlphaFoldDB" id="A0AAD4CJ78"/>
<keyword evidence="2 3" id="KW-0040">ANK repeat</keyword>
<reference evidence="4" key="1">
    <citation type="journal article" date="2019" name="Beilstein J. Org. Chem.">
        <title>Nanangenines: drimane sesquiterpenoids as the dominant metabolite cohort of a novel Australian fungus, Aspergillus nanangensis.</title>
        <authorList>
            <person name="Lacey H.J."/>
            <person name="Gilchrist C.L.M."/>
            <person name="Crombie A."/>
            <person name="Kalaitzis J.A."/>
            <person name="Vuong D."/>
            <person name="Rutledge P.J."/>
            <person name="Turner P."/>
            <person name="Pitt J.I."/>
            <person name="Lacey E."/>
            <person name="Chooi Y.H."/>
            <person name="Piggott A.M."/>
        </authorList>
    </citation>
    <scope>NUCLEOTIDE SEQUENCE</scope>
    <source>
        <strain evidence="4">MST-FP2251</strain>
    </source>
</reference>
<keyword evidence="5" id="KW-1185">Reference proteome</keyword>
<reference evidence="4" key="2">
    <citation type="submission" date="2020-02" db="EMBL/GenBank/DDBJ databases">
        <authorList>
            <person name="Gilchrist C.L.M."/>
            <person name="Chooi Y.-H."/>
        </authorList>
    </citation>
    <scope>NUCLEOTIDE SEQUENCE</scope>
    <source>
        <strain evidence="4">MST-FP2251</strain>
    </source>
</reference>
<protein>
    <submittedName>
        <fullName evidence="4">Uncharacterized protein</fullName>
    </submittedName>
</protein>
<dbReference type="PROSITE" id="PS50088">
    <property type="entry name" value="ANK_REPEAT"/>
    <property type="match status" value="3"/>
</dbReference>
<proteinExistence type="predicted"/>
<evidence type="ECO:0000313" key="5">
    <source>
        <dbReference type="Proteomes" id="UP001194746"/>
    </source>
</evidence>
<dbReference type="SMART" id="SM00248">
    <property type="entry name" value="ANK"/>
    <property type="match status" value="5"/>
</dbReference>
<gene>
    <name evidence="4" type="ORF">FE257_011232</name>
</gene>